<dbReference type="KEGG" id="pdh:B9T62_30685"/>
<evidence type="ECO:0000313" key="2">
    <source>
        <dbReference type="EMBL" id="ASA24742.1"/>
    </source>
</evidence>
<proteinExistence type="predicted"/>
<feature type="transmembrane region" description="Helical" evidence="1">
    <location>
        <begin position="94"/>
        <end position="123"/>
    </location>
</feature>
<feature type="transmembrane region" description="Helical" evidence="1">
    <location>
        <begin position="167"/>
        <end position="190"/>
    </location>
</feature>
<feature type="transmembrane region" description="Helical" evidence="1">
    <location>
        <begin position="54"/>
        <end position="73"/>
    </location>
</feature>
<feature type="transmembrane region" description="Helical" evidence="1">
    <location>
        <begin position="12"/>
        <end position="34"/>
    </location>
</feature>
<sequence>MLREVIREVRSKLTPIFLFLWMLTTIALISFAVYRSRAWDFRDSLEYFTFILNGALPITFPIIAVLVYVASFSEEVNNRFLVYTRMRRSIMGTVYIKLTANIILTCLFFFSLTFISFLFAYYIEPHLGIANYDPAGFGLTKDNIAADTYTRYTFTQLLRYGTFTYSILYSLWIAINASLYSAISFFLVLLIRNRFLALSLPYIGYIIAGLTISSMGSYAYRPSYVLFPFDYIQSPIWTAFVPFLVLAVVLVCLMMYVKRNTSKVGNFT</sequence>
<keyword evidence="1" id="KW-0472">Membrane</keyword>
<dbReference type="EMBL" id="CP021780">
    <property type="protein sequence ID" value="ASA24742.1"/>
    <property type="molecule type" value="Genomic_DNA"/>
</dbReference>
<protein>
    <submittedName>
        <fullName evidence="2">Uncharacterized protein</fullName>
    </submittedName>
</protein>
<organism evidence="2 3">
    <name type="scientific">Paenibacillus donghaensis</name>
    <dbReference type="NCBI Taxonomy" id="414771"/>
    <lineage>
        <taxon>Bacteria</taxon>
        <taxon>Bacillati</taxon>
        <taxon>Bacillota</taxon>
        <taxon>Bacilli</taxon>
        <taxon>Bacillales</taxon>
        <taxon>Paenibacillaceae</taxon>
        <taxon>Paenibacillus</taxon>
    </lineage>
</organism>
<evidence type="ECO:0000313" key="3">
    <source>
        <dbReference type="Proteomes" id="UP000249890"/>
    </source>
</evidence>
<feature type="transmembrane region" description="Helical" evidence="1">
    <location>
        <begin position="236"/>
        <end position="257"/>
    </location>
</feature>
<name>A0A2Z2KSW2_9BACL</name>
<keyword evidence="1" id="KW-1133">Transmembrane helix</keyword>
<evidence type="ECO:0000256" key="1">
    <source>
        <dbReference type="SAM" id="Phobius"/>
    </source>
</evidence>
<accession>A0A2Z2KSW2</accession>
<gene>
    <name evidence="2" type="ORF">B9T62_30685</name>
</gene>
<dbReference type="Proteomes" id="UP000249890">
    <property type="component" value="Chromosome"/>
</dbReference>
<feature type="transmembrane region" description="Helical" evidence="1">
    <location>
        <begin position="202"/>
        <end position="220"/>
    </location>
</feature>
<reference evidence="2 3" key="1">
    <citation type="submission" date="2017-06" db="EMBL/GenBank/DDBJ databases">
        <title>Complete genome sequence of Paenibacillus donghaensis KCTC 13049T isolated from East Sea sediment, South Korea.</title>
        <authorList>
            <person name="Jung B.K."/>
            <person name="Hong S.-J."/>
            <person name="Shin J.-H."/>
        </authorList>
    </citation>
    <scope>NUCLEOTIDE SEQUENCE [LARGE SCALE GENOMIC DNA]</scope>
    <source>
        <strain evidence="2 3">KCTC 13049</strain>
    </source>
</reference>
<keyword evidence="1" id="KW-0812">Transmembrane</keyword>
<dbReference type="AlphaFoldDB" id="A0A2Z2KSW2"/>
<keyword evidence="3" id="KW-1185">Reference proteome</keyword>